<reference evidence="1" key="1">
    <citation type="submission" date="2014-09" db="EMBL/GenBank/DDBJ databases">
        <authorList>
            <person name="Magalhaes I.L.F."/>
            <person name="Oliveira U."/>
            <person name="Santos F.R."/>
            <person name="Vidigal T.H.D.A."/>
            <person name="Brescovit A.D."/>
            <person name="Santos A.J."/>
        </authorList>
    </citation>
    <scope>NUCLEOTIDE SEQUENCE</scope>
    <source>
        <tissue evidence="1">Shoot tissue taken approximately 20 cm above the soil surface</tissue>
    </source>
</reference>
<dbReference type="AlphaFoldDB" id="A0A0A9AZZ9"/>
<protein>
    <submittedName>
        <fullName evidence="1">Uncharacterized protein</fullName>
    </submittedName>
</protein>
<dbReference type="EMBL" id="GBRH01241224">
    <property type="protein sequence ID" value="JAD56671.1"/>
    <property type="molecule type" value="Transcribed_RNA"/>
</dbReference>
<sequence>MLKTAGKISLSSSLFPANYLLAKHMGPVLYEHIYRTTMS</sequence>
<reference evidence="1" key="2">
    <citation type="journal article" date="2015" name="Data Brief">
        <title>Shoot transcriptome of the giant reed, Arundo donax.</title>
        <authorList>
            <person name="Barrero R.A."/>
            <person name="Guerrero F.D."/>
            <person name="Moolhuijzen P."/>
            <person name="Goolsby J.A."/>
            <person name="Tidwell J."/>
            <person name="Bellgard S.E."/>
            <person name="Bellgard M.I."/>
        </authorList>
    </citation>
    <scope>NUCLEOTIDE SEQUENCE</scope>
    <source>
        <tissue evidence="1">Shoot tissue taken approximately 20 cm above the soil surface</tissue>
    </source>
</reference>
<proteinExistence type="predicted"/>
<accession>A0A0A9AZZ9</accession>
<organism evidence="1">
    <name type="scientific">Arundo donax</name>
    <name type="common">Giant reed</name>
    <name type="synonym">Donax arundinaceus</name>
    <dbReference type="NCBI Taxonomy" id="35708"/>
    <lineage>
        <taxon>Eukaryota</taxon>
        <taxon>Viridiplantae</taxon>
        <taxon>Streptophyta</taxon>
        <taxon>Embryophyta</taxon>
        <taxon>Tracheophyta</taxon>
        <taxon>Spermatophyta</taxon>
        <taxon>Magnoliopsida</taxon>
        <taxon>Liliopsida</taxon>
        <taxon>Poales</taxon>
        <taxon>Poaceae</taxon>
        <taxon>PACMAD clade</taxon>
        <taxon>Arundinoideae</taxon>
        <taxon>Arundineae</taxon>
        <taxon>Arundo</taxon>
    </lineage>
</organism>
<evidence type="ECO:0000313" key="1">
    <source>
        <dbReference type="EMBL" id="JAD56671.1"/>
    </source>
</evidence>
<name>A0A0A9AZZ9_ARUDO</name>